<comment type="caution">
    <text evidence="1">The sequence shown here is derived from an EMBL/GenBank/DDBJ whole genome shotgun (WGS) entry which is preliminary data.</text>
</comment>
<reference evidence="1 2" key="1">
    <citation type="journal article" date="2024" name="Plant J.">
        <title>Genome sequences and population genomics reveal climatic adaptation and genomic divergence between two closely related sweetgum species.</title>
        <authorList>
            <person name="Xu W.Q."/>
            <person name="Ren C.Q."/>
            <person name="Zhang X.Y."/>
            <person name="Comes H.P."/>
            <person name="Liu X.H."/>
            <person name="Li Y.G."/>
            <person name="Kettle C.J."/>
            <person name="Jalonen R."/>
            <person name="Gaisberger H."/>
            <person name="Ma Y.Z."/>
            <person name="Qiu Y.X."/>
        </authorList>
    </citation>
    <scope>NUCLEOTIDE SEQUENCE [LARGE SCALE GENOMIC DNA]</scope>
    <source>
        <strain evidence="1">Hangzhou</strain>
    </source>
</reference>
<keyword evidence="2" id="KW-1185">Reference proteome</keyword>
<dbReference type="AlphaFoldDB" id="A0AAP0S725"/>
<name>A0AAP0S725_LIQFO</name>
<protein>
    <submittedName>
        <fullName evidence="1">Uncharacterized protein</fullName>
    </submittedName>
</protein>
<dbReference type="EMBL" id="JBBPBK010000001">
    <property type="protein sequence ID" value="KAK9292383.1"/>
    <property type="molecule type" value="Genomic_DNA"/>
</dbReference>
<evidence type="ECO:0000313" key="2">
    <source>
        <dbReference type="Proteomes" id="UP001415857"/>
    </source>
</evidence>
<dbReference type="PANTHER" id="PTHR36050:SF1">
    <property type="entry name" value="O-FUCOSYLTRANSFERASE 30"/>
    <property type="match status" value="1"/>
</dbReference>
<dbReference type="PANTHER" id="PTHR36050">
    <property type="entry name" value="O-FUCOSYLTRANSFERASE 30"/>
    <property type="match status" value="1"/>
</dbReference>
<evidence type="ECO:0000313" key="1">
    <source>
        <dbReference type="EMBL" id="KAK9292383.1"/>
    </source>
</evidence>
<gene>
    <name evidence="1" type="ORF">L1049_020350</name>
</gene>
<sequence>MASQQRLSSTPSPASDDLDATVMVTSSDDSPATTSDSMADRYVRMLCGVGQDGLCGYNIKAMLTHYIFDDANGLEKLHTADWVYTSGHLTIHIGKFKINVVARGRWRRRDVFKTLGPGSEAELATVLAFGSLFTAPYKGSELYIDIHEAPSDQRVQSLIENIEYLPFVPEIMSAGKECAFETINAPFLCAQLRLLDGQFKNHWKATFLN</sequence>
<accession>A0AAP0S725</accession>
<proteinExistence type="predicted"/>
<organism evidence="1 2">
    <name type="scientific">Liquidambar formosana</name>
    <name type="common">Formosan gum</name>
    <dbReference type="NCBI Taxonomy" id="63359"/>
    <lineage>
        <taxon>Eukaryota</taxon>
        <taxon>Viridiplantae</taxon>
        <taxon>Streptophyta</taxon>
        <taxon>Embryophyta</taxon>
        <taxon>Tracheophyta</taxon>
        <taxon>Spermatophyta</taxon>
        <taxon>Magnoliopsida</taxon>
        <taxon>eudicotyledons</taxon>
        <taxon>Gunneridae</taxon>
        <taxon>Pentapetalae</taxon>
        <taxon>Saxifragales</taxon>
        <taxon>Altingiaceae</taxon>
        <taxon>Liquidambar</taxon>
    </lineage>
</organism>
<dbReference type="Proteomes" id="UP001415857">
    <property type="component" value="Unassembled WGS sequence"/>
</dbReference>